<dbReference type="OrthoDB" id="4557496at2"/>
<dbReference type="Proteomes" id="UP000255355">
    <property type="component" value="Unassembled WGS sequence"/>
</dbReference>
<proteinExistence type="predicted"/>
<evidence type="ECO:0000313" key="3">
    <source>
        <dbReference type="Proteomes" id="UP000255355"/>
    </source>
</evidence>
<sequence length="160" mass="17125">MARDHWETPEQRAIRRKNRLRFAIVAPLAILLVAWAVVAYLRSPESEDAAAPIAPAFQGEWQGVADNGRGSFDVVLRIGSENPEDAVTSSYTDKASGARCDRAERVVRSTESELTLAARSTNGAGCDGDAESTVQLHTDGSLAYRVGAPDGALTGTLRKV</sequence>
<dbReference type="AlphaFoldDB" id="A0A370H295"/>
<dbReference type="RefSeq" id="WP_068026693.1">
    <property type="nucleotide sequence ID" value="NZ_QQAZ01000008.1"/>
</dbReference>
<organism evidence="2 3">
    <name type="scientific">Nocardia mexicana</name>
    <dbReference type="NCBI Taxonomy" id="279262"/>
    <lineage>
        <taxon>Bacteria</taxon>
        <taxon>Bacillati</taxon>
        <taxon>Actinomycetota</taxon>
        <taxon>Actinomycetes</taxon>
        <taxon>Mycobacteriales</taxon>
        <taxon>Nocardiaceae</taxon>
        <taxon>Nocardia</taxon>
    </lineage>
</organism>
<protein>
    <submittedName>
        <fullName evidence="2">Uncharacterized protein</fullName>
    </submittedName>
</protein>
<dbReference type="STRING" id="1210089.GCA_001613165_05846"/>
<keyword evidence="1" id="KW-0812">Transmembrane</keyword>
<keyword evidence="1" id="KW-1133">Transmembrane helix</keyword>
<accession>A0A370H295</accession>
<reference evidence="2 3" key="1">
    <citation type="submission" date="2018-07" db="EMBL/GenBank/DDBJ databases">
        <title>Genomic Encyclopedia of Type Strains, Phase IV (KMG-IV): sequencing the most valuable type-strain genomes for metagenomic binning, comparative biology and taxonomic classification.</title>
        <authorList>
            <person name="Goeker M."/>
        </authorList>
    </citation>
    <scope>NUCLEOTIDE SEQUENCE [LARGE SCALE GENOMIC DNA]</scope>
    <source>
        <strain evidence="2 3">DSM 44952</strain>
    </source>
</reference>
<name>A0A370H295_9NOCA</name>
<keyword evidence="1" id="KW-0472">Membrane</keyword>
<evidence type="ECO:0000313" key="2">
    <source>
        <dbReference type="EMBL" id="RDI48193.1"/>
    </source>
</evidence>
<gene>
    <name evidence="2" type="ORF">DFR68_10821</name>
</gene>
<comment type="caution">
    <text evidence="2">The sequence shown here is derived from an EMBL/GenBank/DDBJ whole genome shotgun (WGS) entry which is preliminary data.</text>
</comment>
<feature type="transmembrane region" description="Helical" evidence="1">
    <location>
        <begin position="20"/>
        <end position="41"/>
    </location>
</feature>
<keyword evidence="3" id="KW-1185">Reference proteome</keyword>
<dbReference type="EMBL" id="QQAZ01000008">
    <property type="protein sequence ID" value="RDI48193.1"/>
    <property type="molecule type" value="Genomic_DNA"/>
</dbReference>
<evidence type="ECO:0000256" key="1">
    <source>
        <dbReference type="SAM" id="Phobius"/>
    </source>
</evidence>